<dbReference type="PANTHER" id="PTHR23513">
    <property type="entry name" value="INTEGRAL MEMBRANE EFFLUX PROTEIN-RELATED"/>
    <property type="match status" value="1"/>
</dbReference>
<sequence length="308" mass="31670">MRRPALPPPRLPVALRALALPNYRRWALADLVSNTGSWMSTAALGWLVFDVTGSAAALGAVVAVKQVPSIAFGLLGGALADRLDARRVLPWTQGTHAVLAALLAVLVHGGDAHLWHLYAFAALTGTIGVLDGPSFGRLLGQVLGREHLSNGIALGSITHSTGWVLGLAAGSVVLAGPGASAVFAIDAVSFVCVTLTVLRLHPDLLHPMERAVRGADRVRDGIRHVLGSRQLVVVLAAGIVTGAVGRHFQVTMAAMAEGVFDGGPGLYGRLFTCFSVGALLGAAVAARLRAMRLPVLLGSAGAAAVVQA</sequence>
<feature type="transmembrane region" description="Helical" evidence="7">
    <location>
        <begin position="113"/>
        <end position="130"/>
    </location>
</feature>
<evidence type="ECO:0000256" key="7">
    <source>
        <dbReference type="SAM" id="Phobius"/>
    </source>
</evidence>
<name>A0ABX1K2Y1_9CELL</name>
<dbReference type="Gene3D" id="1.20.1250.20">
    <property type="entry name" value="MFS general substrate transporter like domains"/>
    <property type="match status" value="1"/>
</dbReference>
<evidence type="ECO:0000256" key="1">
    <source>
        <dbReference type="ARBA" id="ARBA00004651"/>
    </source>
</evidence>
<feature type="transmembrane region" description="Helical" evidence="7">
    <location>
        <begin position="266"/>
        <end position="286"/>
    </location>
</feature>
<keyword evidence="6 7" id="KW-0472">Membrane</keyword>
<keyword evidence="9" id="KW-1185">Reference proteome</keyword>
<feature type="non-terminal residue" evidence="8">
    <location>
        <position position="308"/>
    </location>
</feature>
<dbReference type="CDD" id="cd06173">
    <property type="entry name" value="MFS_MefA_like"/>
    <property type="match status" value="1"/>
</dbReference>
<evidence type="ECO:0000256" key="4">
    <source>
        <dbReference type="ARBA" id="ARBA00022692"/>
    </source>
</evidence>
<gene>
    <name evidence="8" type="ORF">HGA02_15700</name>
</gene>
<keyword evidence="5 7" id="KW-1133">Transmembrane helix</keyword>
<feature type="transmembrane region" description="Helical" evidence="7">
    <location>
        <begin position="181"/>
        <end position="200"/>
    </location>
</feature>
<evidence type="ECO:0000256" key="2">
    <source>
        <dbReference type="ARBA" id="ARBA00022448"/>
    </source>
</evidence>
<evidence type="ECO:0000313" key="8">
    <source>
        <dbReference type="EMBL" id="NKY40918.1"/>
    </source>
</evidence>
<reference evidence="8 9" key="1">
    <citation type="submission" date="2020-04" db="EMBL/GenBank/DDBJ databases">
        <title>MicrobeNet Type strains.</title>
        <authorList>
            <person name="Nicholson A.C."/>
        </authorList>
    </citation>
    <scope>NUCLEOTIDE SEQUENCE [LARGE SCALE GENOMIC DNA]</scope>
    <source>
        <strain evidence="8 9">ATCC BAA-787</strain>
    </source>
</reference>
<comment type="caution">
    <text evidence="8">The sequence shown here is derived from an EMBL/GenBank/DDBJ whole genome shotgun (WGS) entry which is preliminary data.</text>
</comment>
<dbReference type="SUPFAM" id="SSF103473">
    <property type="entry name" value="MFS general substrate transporter"/>
    <property type="match status" value="1"/>
</dbReference>
<keyword evidence="3" id="KW-1003">Cell membrane</keyword>
<dbReference type="Pfam" id="PF05977">
    <property type="entry name" value="MFS_3"/>
    <property type="match status" value="1"/>
</dbReference>
<organism evidence="8 9">
    <name type="scientific">Cellulomonas septica</name>
    <dbReference type="NCBI Taxonomy" id="285080"/>
    <lineage>
        <taxon>Bacteria</taxon>
        <taxon>Bacillati</taxon>
        <taxon>Actinomycetota</taxon>
        <taxon>Actinomycetes</taxon>
        <taxon>Micrococcales</taxon>
        <taxon>Cellulomonadaceae</taxon>
        <taxon>Cellulomonas</taxon>
    </lineage>
</organism>
<dbReference type="RefSeq" id="WP_168680016.1">
    <property type="nucleotide sequence ID" value="NZ_JAAXOY010000500.1"/>
</dbReference>
<dbReference type="InterPro" id="IPR036259">
    <property type="entry name" value="MFS_trans_sf"/>
</dbReference>
<feature type="transmembrane region" description="Helical" evidence="7">
    <location>
        <begin position="231"/>
        <end position="254"/>
    </location>
</feature>
<comment type="subcellular location">
    <subcellularLocation>
        <location evidence="1">Cell membrane</location>
        <topology evidence="1">Multi-pass membrane protein</topology>
    </subcellularLocation>
</comment>
<dbReference type="EMBL" id="JAAXOY010000500">
    <property type="protein sequence ID" value="NKY40918.1"/>
    <property type="molecule type" value="Genomic_DNA"/>
</dbReference>
<evidence type="ECO:0000256" key="5">
    <source>
        <dbReference type="ARBA" id="ARBA00022989"/>
    </source>
</evidence>
<protein>
    <submittedName>
        <fullName evidence="8">MFS transporter</fullName>
    </submittedName>
</protein>
<evidence type="ECO:0000256" key="3">
    <source>
        <dbReference type="ARBA" id="ARBA00022475"/>
    </source>
</evidence>
<keyword evidence="4 7" id="KW-0812">Transmembrane</keyword>
<dbReference type="InterPro" id="IPR010290">
    <property type="entry name" value="TM_effector"/>
</dbReference>
<proteinExistence type="predicted"/>
<evidence type="ECO:0000256" key="6">
    <source>
        <dbReference type="ARBA" id="ARBA00023136"/>
    </source>
</evidence>
<dbReference type="PANTHER" id="PTHR23513:SF11">
    <property type="entry name" value="STAPHYLOFERRIN A TRANSPORTER"/>
    <property type="match status" value="1"/>
</dbReference>
<keyword evidence="2" id="KW-0813">Transport</keyword>
<evidence type="ECO:0000313" key="9">
    <source>
        <dbReference type="Proteomes" id="UP000777774"/>
    </source>
</evidence>
<accession>A0ABX1K2Y1</accession>
<dbReference type="Proteomes" id="UP000777774">
    <property type="component" value="Unassembled WGS sequence"/>
</dbReference>
<feature type="transmembrane region" description="Helical" evidence="7">
    <location>
        <begin position="88"/>
        <end position="107"/>
    </location>
</feature>
<feature type="transmembrane region" description="Helical" evidence="7">
    <location>
        <begin position="151"/>
        <end position="175"/>
    </location>
</feature>